<keyword evidence="3" id="KW-1185">Reference proteome</keyword>
<accession>A0AAV3RFU1</accession>
<sequence length="112" mass="12280">MAKMSAKLLVVLLVAISCVMLTESRSVLEKQDEKPSGPNCWDITSSDTKSCSTGCTYVPTTDMDGVCMPSHIIHDVSTECHIHADCFDLDPDSYCVRIIDAPYGLCSRSLKF</sequence>
<dbReference type="Proteomes" id="UP001454036">
    <property type="component" value="Unassembled WGS sequence"/>
</dbReference>
<dbReference type="AlphaFoldDB" id="A0AAV3RFU1"/>
<comment type="caution">
    <text evidence="2">The sequence shown here is derived from an EMBL/GenBank/DDBJ whole genome shotgun (WGS) entry which is preliminary data.</text>
</comment>
<protein>
    <submittedName>
        <fullName evidence="2">Uncharacterized protein</fullName>
    </submittedName>
</protein>
<feature type="chain" id="PRO_5043786074" evidence="1">
    <location>
        <begin position="25"/>
        <end position="112"/>
    </location>
</feature>
<dbReference type="EMBL" id="BAABME010009490">
    <property type="protein sequence ID" value="GAA0175259.1"/>
    <property type="molecule type" value="Genomic_DNA"/>
</dbReference>
<name>A0AAV3RFU1_LITER</name>
<evidence type="ECO:0000256" key="1">
    <source>
        <dbReference type="SAM" id="SignalP"/>
    </source>
</evidence>
<evidence type="ECO:0000313" key="3">
    <source>
        <dbReference type="Proteomes" id="UP001454036"/>
    </source>
</evidence>
<dbReference type="PROSITE" id="PS51257">
    <property type="entry name" value="PROKAR_LIPOPROTEIN"/>
    <property type="match status" value="1"/>
</dbReference>
<evidence type="ECO:0000313" key="2">
    <source>
        <dbReference type="EMBL" id="GAA0175259.1"/>
    </source>
</evidence>
<organism evidence="2 3">
    <name type="scientific">Lithospermum erythrorhizon</name>
    <name type="common">Purple gromwell</name>
    <name type="synonym">Lithospermum officinale var. erythrorhizon</name>
    <dbReference type="NCBI Taxonomy" id="34254"/>
    <lineage>
        <taxon>Eukaryota</taxon>
        <taxon>Viridiplantae</taxon>
        <taxon>Streptophyta</taxon>
        <taxon>Embryophyta</taxon>
        <taxon>Tracheophyta</taxon>
        <taxon>Spermatophyta</taxon>
        <taxon>Magnoliopsida</taxon>
        <taxon>eudicotyledons</taxon>
        <taxon>Gunneridae</taxon>
        <taxon>Pentapetalae</taxon>
        <taxon>asterids</taxon>
        <taxon>lamiids</taxon>
        <taxon>Boraginales</taxon>
        <taxon>Boraginaceae</taxon>
        <taxon>Boraginoideae</taxon>
        <taxon>Lithospermeae</taxon>
        <taxon>Lithospermum</taxon>
    </lineage>
</organism>
<reference evidence="2 3" key="1">
    <citation type="submission" date="2024-01" db="EMBL/GenBank/DDBJ databases">
        <title>The complete chloroplast genome sequence of Lithospermum erythrorhizon: insights into the phylogenetic relationship among Boraginaceae species and the maternal lineages of purple gromwells.</title>
        <authorList>
            <person name="Okada T."/>
            <person name="Watanabe K."/>
        </authorList>
    </citation>
    <scope>NUCLEOTIDE SEQUENCE [LARGE SCALE GENOMIC DNA]</scope>
</reference>
<gene>
    <name evidence="2" type="ORF">LIER_28471</name>
</gene>
<feature type="signal peptide" evidence="1">
    <location>
        <begin position="1"/>
        <end position="24"/>
    </location>
</feature>
<proteinExistence type="predicted"/>
<keyword evidence="1" id="KW-0732">Signal</keyword>